<name>S3C6X1_OPHP1</name>
<organism evidence="4 5">
    <name type="scientific">Ophiostoma piceae (strain UAMH 11346)</name>
    <name type="common">Sap stain fungus</name>
    <dbReference type="NCBI Taxonomy" id="1262450"/>
    <lineage>
        <taxon>Eukaryota</taxon>
        <taxon>Fungi</taxon>
        <taxon>Dikarya</taxon>
        <taxon>Ascomycota</taxon>
        <taxon>Pezizomycotina</taxon>
        <taxon>Sordariomycetes</taxon>
        <taxon>Sordariomycetidae</taxon>
        <taxon>Ophiostomatales</taxon>
        <taxon>Ophiostomataceae</taxon>
        <taxon>Ophiostoma</taxon>
    </lineage>
</organism>
<dbReference type="Pfam" id="PF24476">
    <property type="entry name" value="DUF7580"/>
    <property type="match status" value="1"/>
</dbReference>
<feature type="domain" description="DUF7580" evidence="3">
    <location>
        <begin position="206"/>
        <end position="575"/>
    </location>
</feature>
<accession>S3C6X1</accession>
<dbReference type="InterPro" id="IPR056002">
    <property type="entry name" value="DUF7580"/>
</dbReference>
<dbReference type="OrthoDB" id="3565018at2759"/>
<evidence type="ECO:0000313" key="4">
    <source>
        <dbReference type="EMBL" id="EPE07651.1"/>
    </source>
</evidence>
<evidence type="ECO:0000259" key="3">
    <source>
        <dbReference type="Pfam" id="PF24476"/>
    </source>
</evidence>
<dbReference type="PANTHER" id="PTHR35186:SF4">
    <property type="entry name" value="PRION-INHIBITION AND PROPAGATION HELO DOMAIN-CONTAINING PROTEIN"/>
    <property type="match status" value="1"/>
</dbReference>
<feature type="region of interest" description="Disordered" evidence="1">
    <location>
        <begin position="482"/>
        <end position="504"/>
    </location>
</feature>
<dbReference type="Proteomes" id="UP000016923">
    <property type="component" value="Unassembled WGS sequence"/>
</dbReference>
<sequence length="590" mass="66945">MSGIEAIGLALALWPVMSTLSDLYSSVKDGSAARWAMTIKVQERIFKECVLKLLQGDEDLSEKDRIGLVNGDKSFESLWKDREFSDRLESRLDQELCSLVKHEVTEISKLVSGLKKALGEMKSEPSTKRMHIPTLRDIKLVLKKDELKKNLNNLAFHNSALRKLLKTCSSTVYADAKRPATTPADRRSTLQLEQQKRVDAQFFNGFHNVLCKSFRCSCPSGHEANLSVTDTLVMFQATDDLNHTMSSLRHRGRSDTMESDLTVYGDADGREDEKTSEWNRSTWSPTRHGSLSARPCDHPALLIKYSESHGVQNFTPIPDLCQWIHTVQSSPPNSPDMKELQGALGDDVKRYTVRAPRKHANINIVSMEEWLTTCGTESKRRRVRAELAMNLAATILQFHPTAWIEKTWTWQNFSVARDESSHSLMITQRFWSLDLPRAGLKSVPPAPSKFWSTFQDLDPMLVRLGFALIELALGKRLSDIRAGQDKNNNDDDSDDEDDRSWGPKRQRDVDLADYYTAIDILNSNEIEDEIGVAYQRVVEACLRCRVISDVGMKLLKSNTAKFESELEQFVVEPLRRHHSSIWGTAQIPSY</sequence>
<protein>
    <recommendedName>
        <fullName evidence="3">DUF7580 domain-containing protein</fullName>
    </recommendedName>
</protein>
<feature type="compositionally biased region" description="Polar residues" evidence="1">
    <location>
        <begin position="278"/>
        <end position="289"/>
    </location>
</feature>
<evidence type="ECO:0000256" key="2">
    <source>
        <dbReference type="SAM" id="SignalP"/>
    </source>
</evidence>
<dbReference type="eggNOG" id="ENOG502T3UZ">
    <property type="taxonomic scope" value="Eukaryota"/>
</dbReference>
<dbReference type="EMBL" id="KE148150">
    <property type="protein sequence ID" value="EPE07651.1"/>
    <property type="molecule type" value="Genomic_DNA"/>
</dbReference>
<feature type="signal peptide" evidence="2">
    <location>
        <begin position="1"/>
        <end position="21"/>
    </location>
</feature>
<dbReference type="AlphaFoldDB" id="S3C6X1"/>
<dbReference type="HOGENOM" id="CLU_451270_0_0_1"/>
<dbReference type="VEuPathDB" id="FungiDB:F503_00373"/>
<dbReference type="STRING" id="1262450.S3C6X1"/>
<proteinExistence type="predicted"/>
<evidence type="ECO:0000256" key="1">
    <source>
        <dbReference type="SAM" id="MobiDB-lite"/>
    </source>
</evidence>
<dbReference type="PANTHER" id="PTHR35186">
    <property type="entry name" value="ANK_REP_REGION DOMAIN-CONTAINING PROTEIN"/>
    <property type="match status" value="1"/>
</dbReference>
<feature type="compositionally biased region" description="Basic and acidic residues" evidence="1">
    <location>
        <begin position="267"/>
        <end position="277"/>
    </location>
</feature>
<feature type="chain" id="PRO_5004518444" description="DUF7580 domain-containing protein" evidence="2">
    <location>
        <begin position="22"/>
        <end position="590"/>
    </location>
</feature>
<dbReference type="OMA" id="HANINIV"/>
<evidence type="ECO:0000313" key="5">
    <source>
        <dbReference type="Proteomes" id="UP000016923"/>
    </source>
</evidence>
<reference evidence="4 5" key="1">
    <citation type="journal article" date="2013" name="BMC Genomics">
        <title>The genome and transcriptome of the pine saprophyte Ophiostoma piceae, and a comparison with the bark beetle-associated pine pathogen Grosmannia clavigera.</title>
        <authorList>
            <person name="Haridas S."/>
            <person name="Wang Y."/>
            <person name="Lim L."/>
            <person name="Massoumi Alamouti S."/>
            <person name="Jackman S."/>
            <person name="Docking R."/>
            <person name="Robertson G."/>
            <person name="Birol I."/>
            <person name="Bohlmann J."/>
            <person name="Breuil C."/>
        </authorList>
    </citation>
    <scope>NUCLEOTIDE SEQUENCE [LARGE SCALE GENOMIC DNA]</scope>
    <source>
        <strain evidence="4 5">UAMH 11346</strain>
    </source>
</reference>
<feature type="region of interest" description="Disordered" evidence="1">
    <location>
        <begin position="266"/>
        <end position="291"/>
    </location>
</feature>
<gene>
    <name evidence="4" type="ORF">F503_00373</name>
</gene>
<keyword evidence="5" id="KW-1185">Reference proteome</keyword>
<keyword evidence="2" id="KW-0732">Signal</keyword>